<dbReference type="Pfam" id="PF22776">
    <property type="entry name" value="K_trans_C"/>
    <property type="match status" value="1"/>
</dbReference>
<feature type="transmembrane region" description="Helical" evidence="12">
    <location>
        <begin position="264"/>
        <end position="286"/>
    </location>
</feature>
<dbReference type="InterPro" id="IPR003855">
    <property type="entry name" value="K+_transporter"/>
</dbReference>
<feature type="transmembrane region" description="Helical" evidence="12">
    <location>
        <begin position="383"/>
        <end position="403"/>
    </location>
</feature>
<accession>A0A3S0NBH0</accession>
<dbReference type="PANTHER" id="PTHR30540">
    <property type="entry name" value="OSMOTIC STRESS POTASSIUM TRANSPORTER"/>
    <property type="match status" value="1"/>
</dbReference>
<keyword evidence="3 12" id="KW-0813">Transport</keyword>
<dbReference type="InterPro" id="IPR053952">
    <property type="entry name" value="K_trans_C"/>
</dbReference>
<name>A0A3S0NBH0_CHLPH</name>
<sequence length="641" mass="69912">MTVNARDPEGRTDGAVPEGAGGMKKLAGISLAALGVVFGDIGTSPLYAIRECFHGDYGIAASNANILGVLSLLFWALILIVSLKYLTFIMRADNEGEGGILALTALIIGQSIKKKKDRWVLVSIGLFGASVLLGEAMITPAISVLSATEGLQIIAPAFADMVIPATVVILAGLFLFQHNGTARLGALFGPIILLWFFCLGTLGIIQIIQYPQILEAVMPWYGINFLLNNQLHGFLVLGAVFLAVTGAEALYADMGHFGRRPIRLTWVLFVLPALLLNYFGQGAFLLASPEASSHPFYALVPSWAMIPMVLLATVATVIASQALITGVYSITQQAMQLGYLPRLTVTHTSASHIGQIYVPAANWALMVATIGLVLGFGSSSRLAAAYGASMTTTMLISTILFFFVARDLWKWRPPVLWALVSLFAVVDLSFFGASMSKLFHGAWFPLAVGLLMFTLMNTWKQGRRLLMRQLQDHTLTVDEFMNSLALQEPQRVPGQAVYLTANPDIVPIALLHNLRHNKVLHSEVALFHFSSERVPRVPNSKKVEFVRLKDGFTQVVARYGFLEYPNIRQVLDLANALGLNFKPEAISFFLSREKIVADEKTKILPSRKKMFALMARNALSATAYYGLPSGQVIEIGVQVQI</sequence>
<proteinExistence type="inferred from homology"/>
<evidence type="ECO:0000256" key="7">
    <source>
        <dbReference type="ARBA" id="ARBA00022847"/>
    </source>
</evidence>
<evidence type="ECO:0000256" key="2">
    <source>
        <dbReference type="ARBA" id="ARBA00007019"/>
    </source>
</evidence>
<feature type="transmembrane region" description="Helical" evidence="12">
    <location>
        <begin position="153"/>
        <end position="176"/>
    </location>
</feature>
<dbReference type="EMBL" id="RXYK01000002">
    <property type="protein sequence ID" value="RTY39472.1"/>
    <property type="molecule type" value="Genomic_DNA"/>
</dbReference>
<evidence type="ECO:0000313" key="16">
    <source>
        <dbReference type="Proteomes" id="UP000279908"/>
    </source>
</evidence>
<keyword evidence="6 12" id="KW-0812">Transmembrane</keyword>
<evidence type="ECO:0000256" key="11">
    <source>
        <dbReference type="ARBA" id="ARBA00023136"/>
    </source>
</evidence>
<gene>
    <name evidence="12" type="primary">kup</name>
    <name evidence="15" type="ORF">EKD02_02010</name>
</gene>
<keyword evidence="9 12" id="KW-1133">Transmembrane helix</keyword>
<evidence type="ECO:0000256" key="1">
    <source>
        <dbReference type="ARBA" id="ARBA00004141"/>
    </source>
</evidence>
<feature type="transmembrane region" description="Helical" evidence="12">
    <location>
        <begin position="26"/>
        <end position="47"/>
    </location>
</feature>
<feature type="transmembrane region" description="Helical" evidence="12">
    <location>
        <begin position="231"/>
        <end position="252"/>
    </location>
</feature>
<evidence type="ECO:0000256" key="10">
    <source>
        <dbReference type="ARBA" id="ARBA00023065"/>
    </source>
</evidence>
<feature type="transmembrane region" description="Helical" evidence="12">
    <location>
        <begin position="415"/>
        <end position="435"/>
    </location>
</feature>
<feature type="transmembrane region" description="Helical" evidence="12">
    <location>
        <begin position="188"/>
        <end position="211"/>
    </location>
</feature>
<keyword evidence="4 12" id="KW-1003">Cell membrane</keyword>
<dbReference type="GO" id="GO:0015079">
    <property type="term" value="F:potassium ion transmembrane transporter activity"/>
    <property type="evidence" value="ECO:0007669"/>
    <property type="project" value="UniProtKB-UniRule"/>
</dbReference>
<dbReference type="RefSeq" id="WP_126383578.1">
    <property type="nucleotide sequence ID" value="NZ_RXYK01000002.1"/>
</dbReference>
<dbReference type="HAMAP" id="MF_01522">
    <property type="entry name" value="Kup"/>
    <property type="match status" value="1"/>
</dbReference>
<dbReference type="AlphaFoldDB" id="A0A3S0NBH0"/>
<comment type="function">
    <text evidence="12">Transport of potassium into the cell. Likely operates as a K(+):H(+) symporter.</text>
</comment>
<evidence type="ECO:0000256" key="5">
    <source>
        <dbReference type="ARBA" id="ARBA00022538"/>
    </source>
</evidence>
<evidence type="ECO:0000256" key="12">
    <source>
        <dbReference type="HAMAP-Rule" id="MF_01522"/>
    </source>
</evidence>
<dbReference type="InterPro" id="IPR053951">
    <property type="entry name" value="K_trans_N"/>
</dbReference>
<evidence type="ECO:0000259" key="14">
    <source>
        <dbReference type="Pfam" id="PF22776"/>
    </source>
</evidence>
<comment type="caution">
    <text evidence="15">The sequence shown here is derived from an EMBL/GenBank/DDBJ whole genome shotgun (WGS) entry which is preliminary data.</text>
</comment>
<feature type="transmembrane region" description="Helical" evidence="12">
    <location>
        <begin position="119"/>
        <end position="147"/>
    </location>
</feature>
<evidence type="ECO:0000256" key="9">
    <source>
        <dbReference type="ARBA" id="ARBA00022989"/>
    </source>
</evidence>
<evidence type="ECO:0000256" key="8">
    <source>
        <dbReference type="ARBA" id="ARBA00022958"/>
    </source>
</evidence>
<keyword evidence="8 12" id="KW-0630">Potassium</keyword>
<keyword evidence="5 12" id="KW-0633">Potassium transport</keyword>
<protein>
    <recommendedName>
        <fullName evidence="12">Probable potassium transport system protein Kup</fullName>
    </recommendedName>
</protein>
<dbReference type="PANTHER" id="PTHR30540:SF79">
    <property type="entry name" value="LOW AFFINITY POTASSIUM TRANSPORT SYSTEM PROTEIN KUP"/>
    <property type="match status" value="1"/>
</dbReference>
<feature type="transmembrane region" description="Helical" evidence="12">
    <location>
        <begin position="441"/>
        <end position="459"/>
    </location>
</feature>
<keyword evidence="11 12" id="KW-0472">Membrane</keyword>
<comment type="similarity">
    <text evidence="2 12">Belongs to the HAK/KUP transporter (TC 2.A.72) family.</text>
</comment>
<keyword evidence="7 12" id="KW-0769">Symport</keyword>
<evidence type="ECO:0000256" key="6">
    <source>
        <dbReference type="ARBA" id="ARBA00022692"/>
    </source>
</evidence>
<evidence type="ECO:0000256" key="3">
    <source>
        <dbReference type="ARBA" id="ARBA00022448"/>
    </source>
</evidence>
<dbReference type="Proteomes" id="UP000279908">
    <property type="component" value="Unassembled WGS sequence"/>
</dbReference>
<feature type="transmembrane region" description="Helical" evidence="12">
    <location>
        <begin position="356"/>
        <end position="377"/>
    </location>
</feature>
<evidence type="ECO:0000256" key="4">
    <source>
        <dbReference type="ARBA" id="ARBA00022475"/>
    </source>
</evidence>
<evidence type="ECO:0000313" key="15">
    <source>
        <dbReference type="EMBL" id="RTY39472.1"/>
    </source>
</evidence>
<feature type="domain" description="K+ potassium transporter integral membrane" evidence="13">
    <location>
        <begin position="30"/>
        <end position="482"/>
    </location>
</feature>
<dbReference type="InterPro" id="IPR023051">
    <property type="entry name" value="Kup"/>
</dbReference>
<reference evidence="15 16" key="1">
    <citation type="submission" date="2018-12" db="EMBL/GenBank/DDBJ databases">
        <authorList>
            <person name="Lunina O.N."/>
            <person name="Grouzdev D.S."/>
            <person name="Gorlenko V.M."/>
            <person name="Savvichev A.S."/>
        </authorList>
    </citation>
    <scope>NUCLEOTIDE SEQUENCE [LARGE SCALE GENOMIC DNA]</scope>
    <source>
        <strain evidence="15 16">BrKhr-17</strain>
    </source>
</reference>
<feature type="transmembrane region" description="Helical" evidence="12">
    <location>
        <begin position="306"/>
        <end position="330"/>
    </location>
</feature>
<organism evidence="15 16">
    <name type="scientific">Chlorobium phaeovibrioides</name>
    <dbReference type="NCBI Taxonomy" id="1094"/>
    <lineage>
        <taxon>Bacteria</taxon>
        <taxon>Pseudomonadati</taxon>
        <taxon>Chlorobiota</taxon>
        <taxon>Chlorobiia</taxon>
        <taxon>Chlorobiales</taxon>
        <taxon>Chlorobiaceae</taxon>
        <taxon>Chlorobium/Pelodictyon group</taxon>
        <taxon>Chlorobium</taxon>
    </lineage>
</organism>
<evidence type="ECO:0000259" key="13">
    <source>
        <dbReference type="Pfam" id="PF02705"/>
    </source>
</evidence>
<comment type="subcellular location">
    <subcellularLocation>
        <location evidence="12">Cell membrane</location>
        <topology evidence="12">Multi-pass membrane protein</topology>
    </subcellularLocation>
    <subcellularLocation>
        <location evidence="1">Membrane</location>
        <topology evidence="1">Multi-pass membrane protein</topology>
    </subcellularLocation>
</comment>
<feature type="transmembrane region" description="Helical" evidence="12">
    <location>
        <begin position="59"/>
        <end position="81"/>
    </location>
</feature>
<comment type="catalytic activity">
    <reaction evidence="12">
        <text>K(+)(in) + H(+)(in) = K(+)(out) + H(+)(out)</text>
        <dbReference type="Rhea" id="RHEA:28490"/>
        <dbReference type="ChEBI" id="CHEBI:15378"/>
        <dbReference type="ChEBI" id="CHEBI:29103"/>
    </reaction>
</comment>
<dbReference type="Pfam" id="PF02705">
    <property type="entry name" value="K_trans"/>
    <property type="match status" value="1"/>
</dbReference>
<feature type="domain" description="K+ potassium transporter C-terminal" evidence="14">
    <location>
        <begin position="493"/>
        <end position="641"/>
    </location>
</feature>
<dbReference type="GO" id="GO:0015293">
    <property type="term" value="F:symporter activity"/>
    <property type="evidence" value="ECO:0007669"/>
    <property type="project" value="UniProtKB-UniRule"/>
</dbReference>
<keyword evidence="10 12" id="KW-0406">Ion transport</keyword>
<dbReference type="GO" id="GO:0005886">
    <property type="term" value="C:plasma membrane"/>
    <property type="evidence" value="ECO:0007669"/>
    <property type="project" value="UniProtKB-SubCell"/>
</dbReference>